<dbReference type="RefSeq" id="WP_425443884.1">
    <property type="nucleotide sequence ID" value="NZ_FOLM01000011.1"/>
</dbReference>
<dbReference type="Proteomes" id="UP000199207">
    <property type="component" value="Unassembled WGS sequence"/>
</dbReference>
<gene>
    <name evidence="2" type="ORF">SAMN05421773_11136</name>
</gene>
<feature type="compositionally biased region" description="Basic residues" evidence="1">
    <location>
        <begin position="32"/>
        <end position="44"/>
    </location>
</feature>
<keyword evidence="3" id="KW-1185">Reference proteome</keyword>
<evidence type="ECO:0000313" key="3">
    <source>
        <dbReference type="Proteomes" id="UP000199207"/>
    </source>
</evidence>
<proteinExistence type="predicted"/>
<dbReference type="STRING" id="910347.SAMN05421773_11136"/>
<name>A0A1I1QD66_9ACTN</name>
<dbReference type="AlphaFoldDB" id="A0A1I1QD66"/>
<evidence type="ECO:0000313" key="2">
    <source>
        <dbReference type="EMBL" id="SFD20031.1"/>
    </source>
</evidence>
<feature type="region of interest" description="Disordered" evidence="1">
    <location>
        <begin position="1"/>
        <end position="51"/>
    </location>
</feature>
<reference evidence="2 3" key="1">
    <citation type="submission" date="2016-10" db="EMBL/GenBank/DDBJ databases">
        <authorList>
            <person name="de Groot N.N."/>
        </authorList>
    </citation>
    <scope>NUCLEOTIDE SEQUENCE [LARGE SCALE GENOMIC DNA]</scope>
    <source>
        <strain evidence="2 3">CGMCC 4.5739</strain>
    </source>
</reference>
<evidence type="ECO:0000256" key="1">
    <source>
        <dbReference type="SAM" id="MobiDB-lite"/>
    </source>
</evidence>
<organism evidence="2 3">
    <name type="scientific">Streptomyces aidingensis</name>
    <dbReference type="NCBI Taxonomy" id="910347"/>
    <lineage>
        <taxon>Bacteria</taxon>
        <taxon>Bacillati</taxon>
        <taxon>Actinomycetota</taxon>
        <taxon>Actinomycetes</taxon>
        <taxon>Kitasatosporales</taxon>
        <taxon>Streptomycetaceae</taxon>
        <taxon>Streptomyces</taxon>
    </lineage>
</organism>
<dbReference type="EMBL" id="FOLM01000011">
    <property type="protein sequence ID" value="SFD20031.1"/>
    <property type="molecule type" value="Genomic_DNA"/>
</dbReference>
<feature type="compositionally biased region" description="Low complexity" evidence="1">
    <location>
        <begin position="1"/>
        <end position="31"/>
    </location>
</feature>
<protein>
    <submittedName>
        <fullName evidence="2">Uncharacterized protein</fullName>
    </submittedName>
</protein>
<accession>A0A1I1QD66</accession>
<sequence>MPRITPRTTRITSSSVSASPSASSSGFSPARRAGRGRHAARPARRSSPALLRTGLTLSALGAAAFGTTGSAQADTGAGAPTPGPLTAVGYSLEPLKTLQLNPLAGTGSDPLDNSAGTQLADFPPISTTLLTGPLADGGSLTDLPLAGPVLHRLIPGAPS</sequence>